<dbReference type="EnsemblMetazoa" id="CPIJ010640-RA">
    <property type="protein sequence ID" value="CPIJ010640-PA"/>
    <property type="gene ID" value="CPIJ010640"/>
</dbReference>
<dbReference type="STRING" id="7176.B0WTJ0"/>
<comment type="similarity">
    <text evidence="1">Belongs to the universal ribosomal protein uS11 family.</text>
</comment>
<dbReference type="GO" id="GO:0006412">
    <property type="term" value="P:translation"/>
    <property type="evidence" value="ECO:0007669"/>
    <property type="project" value="InterPro"/>
</dbReference>
<reference evidence="6" key="1">
    <citation type="submission" date="2007-03" db="EMBL/GenBank/DDBJ databases">
        <title>Annotation of Culex pipiens quinquefasciatus.</title>
        <authorList>
            <consortium name="The Broad Institute Genome Sequencing Platform"/>
            <person name="Atkinson P.W."/>
            <person name="Hemingway J."/>
            <person name="Christensen B.M."/>
            <person name="Higgs S."/>
            <person name="Kodira C."/>
            <person name="Hannick L."/>
            <person name="Megy K."/>
            <person name="O'Leary S."/>
            <person name="Pearson M."/>
            <person name="Haas B.J."/>
            <person name="Mauceli E."/>
            <person name="Wortman J.R."/>
            <person name="Lee N.H."/>
            <person name="Guigo R."/>
            <person name="Stanke M."/>
            <person name="Alvarado L."/>
            <person name="Amedeo P."/>
            <person name="Antoine C.H."/>
            <person name="Arensburger P."/>
            <person name="Bidwell S.L."/>
            <person name="Crawford M."/>
            <person name="Camaro F."/>
            <person name="Devon K."/>
            <person name="Engels R."/>
            <person name="Hammond M."/>
            <person name="Howarth C."/>
            <person name="Koehrsen M."/>
            <person name="Lawson D."/>
            <person name="Montgomery P."/>
            <person name="Nene V."/>
            <person name="Nusbaum C."/>
            <person name="Puiu D."/>
            <person name="Romero-Severson J."/>
            <person name="Severson D.W."/>
            <person name="Shumway M."/>
            <person name="Sisk P."/>
            <person name="Stolte C."/>
            <person name="Zeng Q."/>
            <person name="Eisenstadt E."/>
            <person name="Fraser-Liggett C."/>
            <person name="Strausberg R."/>
            <person name="Galagan J."/>
            <person name="Birren B."/>
            <person name="Collins F.H."/>
        </authorList>
    </citation>
    <scope>NUCLEOTIDE SEQUENCE [LARGE SCALE GENOMIC DNA]</scope>
    <source>
        <strain evidence="6">JHB</strain>
    </source>
</reference>
<dbReference type="Gene3D" id="3.30.420.80">
    <property type="entry name" value="Ribosomal protein S11"/>
    <property type="match status" value="1"/>
</dbReference>
<evidence type="ECO:0000256" key="3">
    <source>
        <dbReference type="ARBA" id="ARBA00023274"/>
    </source>
</evidence>
<evidence type="ECO:0000256" key="4">
    <source>
        <dbReference type="SAM" id="Coils"/>
    </source>
</evidence>
<feature type="coiled-coil region" evidence="4">
    <location>
        <begin position="101"/>
        <end position="131"/>
    </location>
</feature>
<dbReference type="EMBL" id="DS232087">
    <property type="protein sequence ID" value="EDS34439.1"/>
    <property type="molecule type" value="Genomic_DNA"/>
</dbReference>
<accession>B0WTJ0</accession>
<evidence type="ECO:0000256" key="2">
    <source>
        <dbReference type="ARBA" id="ARBA00022980"/>
    </source>
</evidence>
<organism>
    <name type="scientific">Culex quinquefasciatus</name>
    <name type="common">Southern house mosquito</name>
    <name type="synonym">Culex pungens</name>
    <dbReference type="NCBI Taxonomy" id="7176"/>
    <lineage>
        <taxon>Eukaryota</taxon>
        <taxon>Metazoa</taxon>
        <taxon>Ecdysozoa</taxon>
        <taxon>Arthropoda</taxon>
        <taxon>Hexapoda</taxon>
        <taxon>Insecta</taxon>
        <taxon>Pterygota</taxon>
        <taxon>Neoptera</taxon>
        <taxon>Endopterygota</taxon>
        <taxon>Diptera</taxon>
        <taxon>Nematocera</taxon>
        <taxon>Culicoidea</taxon>
        <taxon>Culicidae</taxon>
        <taxon>Culicinae</taxon>
        <taxon>Culicini</taxon>
        <taxon>Culex</taxon>
        <taxon>Culex</taxon>
    </lineage>
</organism>
<evidence type="ECO:0000313" key="8">
    <source>
        <dbReference type="Proteomes" id="UP000002320"/>
    </source>
</evidence>
<dbReference type="Pfam" id="PF00411">
    <property type="entry name" value="Ribosomal_S11"/>
    <property type="match status" value="1"/>
</dbReference>
<dbReference type="Proteomes" id="UP000002320">
    <property type="component" value="Unassembled WGS sequence"/>
</dbReference>
<name>B0WTJ0_CULQU</name>
<protein>
    <submittedName>
        <fullName evidence="6">Predicted protein</fullName>
    </submittedName>
</protein>
<dbReference type="VEuPathDB" id="VectorBase:CPIJ010640"/>
<reference evidence="7" key="2">
    <citation type="submission" date="2020-05" db="UniProtKB">
        <authorList>
            <consortium name="EnsemblMetazoa"/>
        </authorList>
    </citation>
    <scope>IDENTIFICATION</scope>
    <source>
        <strain evidence="7">JHB</strain>
    </source>
</reference>
<keyword evidence="8" id="KW-1185">Reference proteome</keyword>
<dbReference type="GO" id="GO:0003735">
    <property type="term" value="F:structural constituent of ribosome"/>
    <property type="evidence" value="ECO:0007669"/>
    <property type="project" value="InterPro"/>
</dbReference>
<dbReference type="SUPFAM" id="SSF53137">
    <property type="entry name" value="Translational machinery components"/>
    <property type="match status" value="1"/>
</dbReference>
<dbReference type="VEuPathDB" id="VectorBase:CQUJHB006517"/>
<dbReference type="OrthoDB" id="7614304at2759"/>
<dbReference type="InParanoid" id="B0WTJ0"/>
<evidence type="ECO:0000313" key="6">
    <source>
        <dbReference type="EMBL" id="EDS34439.1"/>
    </source>
</evidence>
<dbReference type="InterPro" id="IPR001971">
    <property type="entry name" value="Ribosomal_uS11"/>
</dbReference>
<dbReference type="GO" id="GO:0005840">
    <property type="term" value="C:ribosome"/>
    <property type="evidence" value="ECO:0007669"/>
    <property type="project" value="UniProtKB-KW"/>
</dbReference>
<dbReference type="GO" id="GO:1990904">
    <property type="term" value="C:ribonucleoprotein complex"/>
    <property type="evidence" value="ECO:0007669"/>
    <property type="project" value="UniProtKB-KW"/>
</dbReference>
<keyword evidence="2" id="KW-0689">Ribosomal protein</keyword>
<gene>
    <name evidence="7" type="primary">6042977</name>
    <name evidence="6" type="ORF">CpipJ_CPIJ010640</name>
</gene>
<evidence type="ECO:0000256" key="5">
    <source>
        <dbReference type="SAM" id="MobiDB-lite"/>
    </source>
</evidence>
<dbReference type="AlphaFoldDB" id="B0WTJ0"/>
<evidence type="ECO:0000256" key="1">
    <source>
        <dbReference type="ARBA" id="ARBA00006194"/>
    </source>
</evidence>
<sequence length="215" mass="22973">MQEKSFGGGPGFARTRSCSEWHTSTPASTIPSSTLRIFWASNYLAEHRRHEGGKCKSLGITSLHMKLRAAGGTCTKTPGPGAQSVLRALARSSMNIVKIINILYEQGLEDYEEAAQRVEQEQLQEQKVSRQQQLSGLARPFMTLFSVLGNALSSGRSMQVATGPDPSWLFRGILGAGRKGDDGQVGKSTSSDDDDAADNQNDGADGGLVDELVGG</sequence>
<evidence type="ECO:0000313" key="7">
    <source>
        <dbReference type="EnsemblMetazoa" id="CPIJ010640-PA"/>
    </source>
</evidence>
<keyword evidence="4" id="KW-0175">Coiled coil</keyword>
<dbReference type="KEGG" id="cqu:CpipJ_CPIJ010640"/>
<dbReference type="eggNOG" id="KOG0407">
    <property type="taxonomic scope" value="Eukaryota"/>
</dbReference>
<proteinExistence type="inferred from homology"/>
<feature type="region of interest" description="Disordered" evidence="5">
    <location>
        <begin position="178"/>
        <end position="215"/>
    </location>
</feature>
<dbReference type="InterPro" id="IPR036967">
    <property type="entry name" value="Ribosomal_uS11_sf"/>
</dbReference>
<dbReference type="HOGENOM" id="CLU_1284421_0_0_1"/>
<keyword evidence="3" id="KW-0687">Ribonucleoprotein</keyword>